<reference evidence="1" key="2">
    <citation type="submission" date="2021-04" db="EMBL/GenBank/DDBJ databases">
        <authorList>
            <person name="Gilroy R."/>
        </authorList>
    </citation>
    <scope>NUCLEOTIDE SEQUENCE</scope>
    <source>
        <strain evidence="1">ChiHecolR3B27-1887</strain>
    </source>
</reference>
<dbReference type="InterPro" id="IPR021145">
    <property type="entry name" value="Portal_protein_SPP1_Gp6-like"/>
</dbReference>
<protein>
    <submittedName>
        <fullName evidence="1">Phage portal protein</fullName>
    </submittedName>
</protein>
<dbReference type="EMBL" id="DXBZ01000037">
    <property type="protein sequence ID" value="HIZ17852.1"/>
    <property type="molecule type" value="Genomic_DNA"/>
</dbReference>
<gene>
    <name evidence="1" type="ORF">IAA22_01900</name>
</gene>
<dbReference type="Proteomes" id="UP000824029">
    <property type="component" value="Unassembled WGS sequence"/>
</dbReference>
<dbReference type="Pfam" id="PF05133">
    <property type="entry name" value="SPP1_portal"/>
    <property type="match status" value="1"/>
</dbReference>
<accession>A0A9D2IPN6</accession>
<organism evidence="1 2">
    <name type="scientific">Candidatus Olsenella stercoravium</name>
    <dbReference type="NCBI Taxonomy" id="2838713"/>
    <lineage>
        <taxon>Bacteria</taxon>
        <taxon>Bacillati</taxon>
        <taxon>Actinomycetota</taxon>
        <taxon>Coriobacteriia</taxon>
        <taxon>Coriobacteriales</taxon>
        <taxon>Atopobiaceae</taxon>
        <taxon>Olsenella</taxon>
    </lineage>
</organism>
<sequence>MEQPNTWHRGAPPSHRLKHDGRAIVSALVLSGDEYGIADDVDELLSIWADHLAKNQLRRRYYDGENVLKDLGISIPPSLRNIETVVGWPKKAVSAMASRSRFDGYTVGDEELAAQIDQLVRRCNLKRKYRQACESELIAGCDFVTLSKGAAGEPPVIVVTHSAEDGAAKWSERLGRITSGLVIMHYDDSGAPDELALYTDEATYHVDGRDALTVERMAHRMGRPLMEALAYNPTESQPLGQSRITRAVRFITDSGVREALRTEISAEFFTSPQKYLLGVDSDPFENRTRWEAYIGNIFTVSQTEDGTTPTFGQLSQGSMQPHTDYMRALAARFSGETNVPVSQLGVIHDNPSSAEAITQANEPLIMEVTDLNEGNGESLVTIAKMALAIANDATPDAYDELQIAANFKNPLMPSIASQADAMVKIASVVPEFAATEVFWEQLGFGEDMRQKVVQQMGSNANQRAILSLMGGGTQAVG</sequence>
<evidence type="ECO:0000313" key="1">
    <source>
        <dbReference type="EMBL" id="HIZ17852.1"/>
    </source>
</evidence>
<name>A0A9D2IPN6_9ACTN</name>
<proteinExistence type="predicted"/>
<reference evidence="1" key="1">
    <citation type="journal article" date="2021" name="PeerJ">
        <title>Extensive microbial diversity within the chicken gut microbiome revealed by metagenomics and culture.</title>
        <authorList>
            <person name="Gilroy R."/>
            <person name="Ravi A."/>
            <person name="Getino M."/>
            <person name="Pursley I."/>
            <person name="Horton D.L."/>
            <person name="Alikhan N.F."/>
            <person name="Baker D."/>
            <person name="Gharbi K."/>
            <person name="Hall N."/>
            <person name="Watson M."/>
            <person name="Adriaenssens E.M."/>
            <person name="Foster-Nyarko E."/>
            <person name="Jarju S."/>
            <person name="Secka A."/>
            <person name="Antonio M."/>
            <person name="Oren A."/>
            <person name="Chaudhuri R.R."/>
            <person name="La Ragione R."/>
            <person name="Hildebrand F."/>
            <person name="Pallen M.J."/>
        </authorList>
    </citation>
    <scope>NUCLEOTIDE SEQUENCE</scope>
    <source>
        <strain evidence="1">ChiHecolR3B27-1887</strain>
    </source>
</reference>
<dbReference type="AlphaFoldDB" id="A0A9D2IPN6"/>
<comment type="caution">
    <text evidence="1">The sequence shown here is derived from an EMBL/GenBank/DDBJ whole genome shotgun (WGS) entry which is preliminary data.</text>
</comment>
<evidence type="ECO:0000313" key="2">
    <source>
        <dbReference type="Proteomes" id="UP000824029"/>
    </source>
</evidence>